<dbReference type="Proteomes" id="UP000828390">
    <property type="component" value="Unassembled WGS sequence"/>
</dbReference>
<organism evidence="8 9">
    <name type="scientific">Dreissena polymorpha</name>
    <name type="common">Zebra mussel</name>
    <name type="synonym">Mytilus polymorpha</name>
    <dbReference type="NCBI Taxonomy" id="45954"/>
    <lineage>
        <taxon>Eukaryota</taxon>
        <taxon>Metazoa</taxon>
        <taxon>Spiralia</taxon>
        <taxon>Lophotrochozoa</taxon>
        <taxon>Mollusca</taxon>
        <taxon>Bivalvia</taxon>
        <taxon>Autobranchia</taxon>
        <taxon>Heteroconchia</taxon>
        <taxon>Euheterodonta</taxon>
        <taxon>Imparidentia</taxon>
        <taxon>Neoheterodontei</taxon>
        <taxon>Myida</taxon>
        <taxon>Dreissenoidea</taxon>
        <taxon>Dreissenidae</taxon>
        <taxon>Dreissena</taxon>
    </lineage>
</organism>
<feature type="transmembrane region" description="Helical" evidence="6">
    <location>
        <begin position="170"/>
        <end position="190"/>
    </location>
</feature>
<reference evidence="8" key="1">
    <citation type="journal article" date="2019" name="bioRxiv">
        <title>The Genome of the Zebra Mussel, Dreissena polymorpha: A Resource for Invasive Species Research.</title>
        <authorList>
            <person name="McCartney M.A."/>
            <person name="Auch B."/>
            <person name="Kono T."/>
            <person name="Mallez S."/>
            <person name="Zhang Y."/>
            <person name="Obille A."/>
            <person name="Becker A."/>
            <person name="Abrahante J.E."/>
            <person name="Garbe J."/>
            <person name="Badalamenti J.P."/>
            <person name="Herman A."/>
            <person name="Mangelson H."/>
            <person name="Liachko I."/>
            <person name="Sullivan S."/>
            <person name="Sone E.D."/>
            <person name="Koren S."/>
            <person name="Silverstein K.A.T."/>
            <person name="Beckman K.B."/>
            <person name="Gohl D.M."/>
        </authorList>
    </citation>
    <scope>NUCLEOTIDE SEQUENCE</scope>
    <source>
        <strain evidence="8">Duluth1</strain>
        <tissue evidence="8">Whole animal</tissue>
    </source>
</reference>
<accession>A0A9D4BIC0</accession>
<feature type="transmembrane region" description="Helical" evidence="6">
    <location>
        <begin position="238"/>
        <end position="258"/>
    </location>
</feature>
<evidence type="ECO:0000256" key="5">
    <source>
        <dbReference type="ARBA" id="ARBA00023136"/>
    </source>
</evidence>
<keyword evidence="9" id="KW-1185">Reference proteome</keyword>
<keyword evidence="7" id="KW-0732">Signal</keyword>
<evidence type="ECO:0000313" key="9">
    <source>
        <dbReference type="Proteomes" id="UP000828390"/>
    </source>
</evidence>
<dbReference type="EMBL" id="JAIWYP010000016">
    <property type="protein sequence ID" value="KAH3696052.1"/>
    <property type="molecule type" value="Genomic_DNA"/>
</dbReference>
<feature type="transmembrane region" description="Helical" evidence="6">
    <location>
        <begin position="142"/>
        <end position="164"/>
    </location>
</feature>
<evidence type="ECO:0000256" key="2">
    <source>
        <dbReference type="ARBA" id="ARBA00008821"/>
    </source>
</evidence>
<feature type="transmembrane region" description="Helical" evidence="6">
    <location>
        <begin position="58"/>
        <end position="76"/>
    </location>
</feature>
<evidence type="ECO:0000256" key="4">
    <source>
        <dbReference type="ARBA" id="ARBA00022989"/>
    </source>
</evidence>
<keyword evidence="4 6" id="KW-1133">Transmembrane helix</keyword>
<keyword evidence="5 6" id="KW-0472">Membrane</keyword>
<evidence type="ECO:0008006" key="10">
    <source>
        <dbReference type="Google" id="ProtNLM"/>
    </source>
</evidence>
<evidence type="ECO:0000313" key="8">
    <source>
        <dbReference type="EMBL" id="KAH3696052.1"/>
    </source>
</evidence>
<comment type="caution">
    <text evidence="8">The sequence shown here is derived from an EMBL/GenBank/DDBJ whole genome shotgun (WGS) entry which is preliminary data.</text>
</comment>
<sequence>MLSIIITWGVCAILTRVGYFSEDPMEMSYRARTDIRTNIIFSTPWFYFPYPGQFGKPLFNTTIFIGFLATVVSSIFESIGDYHAVAQLSLVPPPPKSAVNRGILIEGIGSVISGALGAGHATTSSTANLALIGITKVASRSCLVATGVISMGLSVIGKLGAVLSTMPDPALGGAMFVSFGIMVAIGCFSLRSVDMRSYRNMAVFGISLYVGLVIPDWLDRNPKGFDIGSETANQIVKGILGSPMFLGGFVSIILDNTVKGSEEERGMHSRRKTYVDFHNAKVTVTQSEVYDLPGVDKLAEKFSWIYRLPFIQNQR</sequence>
<name>A0A9D4BIC0_DREPO</name>
<protein>
    <recommendedName>
        <fullName evidence="10">Solute carrier family 23 member 2</fullName>
    </recommendedName>
</protein>
<dbReference type="Pfam" id="PF00860">
    <property type="entry name" value="Xan_ur_permease"/>
    <property type="match status" value="1"/>
</dbReference>
<proteinExistence type="inferred from homology"/>
<dbReference type="AlphaFoldDB" id="A0A9D4BIC0"/>
<feature type="transmembrane region" description="Helical" evidence="6">
    <location>
        <begin position="202"/>
        <end position="218"/>
    </location>
</feature>
<keyword evidence="3 6" id="KW-0812">Transmembrane</keyword>
<comment type="subcellular location">
    <subcellularLocation>
        <location evidence="1">Membrane</location>
        <topology evidence="1">Multi-pass membrane protein</topology>
    </subcellularLocation>
</comment>
<feature type="chain" id="PRO_5038802047" description="Solute carrier family 23 member 2" evidence="7">
    <location>
        <begin position="21"/>
        <end position="315"/>
    </location>
</feature>
<dbReference type="GO" id="GO:0016020">
    <property type="term" value="C:membrane"/>
    <property type="evidence" value="ECO:0007669"/>
    <property type="project" value="UniProtKB-SubCell"/>
</dbReference>
<evidence type="ECO:0000256" key="7">
    <source>
        <dbReference type="SAM" id="SignalP"/>
    </source>
</evidence>
<feature type="signal peptide" evidence="7">
    <location>
        <begin position="1"/>
        <end position="20"/>
    </location>
</feature>
<comment type="similarity">
    <text evidence="2">Belongs to the nucleobase:cation symporter-2 (NCS2) (TC 2.A.40) family.</text>
</comment>
<evidence type="ECO:0000256" key="6">
    <source>
        <dbReference type="SAM" id="Phobius"/>
    </source>
</evidence>
<dbReference type="PANTHER" id="PTHR11119">
    <property type="entry name" value="XANTHINE-URACIL / VITAMIN C PERMEASE FAMILY MEMBER"/>
    <property type="match status" value="1"/>
</dbReference>
<dbReference type="InterPro" id="IPR006043">
    <property type="entry name" value="NCS2"/>
</dbReference>
<dbReference type="GO" id="GO:0022857">
    <property type="term" value="F:transmembrane transporter activity"/>
    <property type="evidence" value="ECO:0007669"/>
    <property type="project" value="InterPro"/>
</dbReference>
<reference evidence="8" key="2">
    <citation type="submission" date="2020-11" db="EMBL/GenBank/DDBJ databases">
        <authorList>
            <person name="McCartney M.A."/>
            <person name="Auch B."/>
            <person name="Kono T."/>
            <person name="Mallez S."/>
            <person name="Becker A."/>
            <person name="Gohl D.M."/>
            <person name="Silverstein K.A.T."/>
            <person name="Koren S."/>
            <person name="Bechman K.B."/>
            <person name="Herman A."/>
            <person name="Abrahante J.E."/>
            <person name="Garbe J."/>
        </authorList>
    </citation>
    <scope>NUCLEOTIDE SEQUENCE</scope>
    <source>
        <strain evidence="8">Duluth1</strain>
        <tissue evidence="8">Whole animal</tissue>
    </source>
</reference>
<evidence type="ECO:0000256" key="3">
    <source>
        <dbReference type="ARBA" id="ARBA00022692"/>
    </source>
</evidence>
<gene>
    <name evidence="8" type="ORF">DPMN_083514</name>
</gene>
<evidence type="ECO:0000256" key="1">
    <source>
        <dbReference type="ARBA" id="ARBA00004141"/>
    </source>
</evidence>